<dbReference type="NCBIfam" id="TIGR02983">
    <property type="entry name" value="SigE-fam_strep"/>
    <property type="match status" value="1"/>
</dbReference>
<evidence type="ECO:0000259" key="7">
    <source>
        <dbReference type="Pfam" id="PF04542"/>
    </source>
</evidence>
<keyword evidence="5" id="KW-0804">Transcription</keyword>
<reference evidence="9 10" key="1">
    <citation type="submission" date="2019-06" db="EMBL/GenBank/DDBJ databases">
        <title>Sequencing the genomes of 1000 actinobacteria strains.</title>
        <authorList>
            <person name="Klenk H.-P."/>
        </authorList>
    </citation>
    <scope>NUCLEOTIDE SEQUENCE [LARGE SCALE GENOMIC DNA]</scope>
    <source>
        <strain evidence="9 10">DSM 18607</strain>
    </source>
</reference>
<dbReference type="Pfam" id="PF08281">
    <property type="entry name" value="Sigma70_r4_2"/>
    <property type="match status" value="1"/>
</dbReference>
<dbReference type="EMBL" id="VFMN01000001">
    <property type="protein sequence ID" value="TQJ08800.1"/>
    <property type="molecule type" value="Genomic_DNA"/>
</dbReference>
<dbReference type="NCBIfam" id="TIGR02937">
    <property type="entry name" value="sigma70-ECF"/>
    <property type="match status" value="1"/>
</dbReference>
<dbReference type="Proteomes" id="UP000317893">
    <property type="component" value="Unassembled WGS sequence"/>
</dbReference>
<dbReference type="OrthoDB" id="4864396at2"/>
<proteinExistence type="inferred from homology"/>
<evidence type="ECO:0000313" key="10">
    <source>
        <dbReference type="Proteomes" id="UP000317893"/>
    </source>
</evidence>
<dbReference type="InterPro" id="IPR014325">
    <property type="entry name" value="RNA_pol_sigma-E_actinobac"/>
</dbReference>
<dbReference type="CDD" id="cd06171">
    <property type="entry name" value="Sigma70_r4"/>
    <property type="match status" value="1"/>
</dbReference>
<sequence length="178" mass="19765">MDGVPGGEGSGEQRRGRDQDEEFMRFVQERQAALRRTAYLVTGSWTDGDDLLQESLTKVYLAWPRIESPAAAFSYTRTTMVRTWLNQHRRVLKEVAVETLPEAGADGPDTALAVSLRDLLDELPPAHRAVVVLRFYEDLTVPQIATALQLREGTVKSQLSRALASLRGRLAEDGEVAT</sequence>
<evidence type="ECO:0000256" key="5">
    <source>
        <dbReference type="ARBA" id="ARBA00023163"/>
    </source>
</evidence>
<feature type="compositionally biased region" description="Gly residues" evidence="6">
    <location>
        <begin position="1"/>
        <end position="10"/>
    </location>
</feature>
<evidence type="ECO:0000256" key="1">
    <source>
        <dbReference type="ARBA" id="ARBA00010641"/>
    </source>
</evidence>
<comment type="caution">
    <text evidence="9">The sequence shown here is derived from an EMBL/GenBank/DDBJ whole genome shotgun (WGS) entry which is preliminary data.</text>
</comment>
<dbReference type="GO" id="GO:0016987">
    <property type="term" value="F:sigma factor activity"/>
    <property type="evidence" value="ECO:0007669"/>
    <property type="project" value="UniProtKB-KW"/>
</dbReference>
<feature type="domain" description="RNA polymerase sigma factor 70 region 4 type 2" evidence="8">
    <location>
        <begin position="115"/>
        <end position="166"/>
    </location>
</feature>
<evidence type="ECO:0000256" key="3">
    <source>
        <dbReference type="ARBA" id="ARBA00023082"/>
    </source>
</evidence>
<dbReference type="Gene3D" id="1.10.1740.10">
    <property type="match status" value="1"/>
</dbReference>
<protein>
    <submittedName>
        <fullName evidence="9">RNA polymerase sigma-70 factor (Sigma-E family)</fullName>
    </submittedName>
</protein>
<dbReference type="SUPFAM" id="SSF88659">
    <property type="entry name" value="Sigma3 and sigma4 domains of RNA polymerase sigma factors"/>
    <property type="match status" value="1"/>
</dbReference>
<dbReference type="InterPro" id="IPR013325">
    <property type="entry name" value="RNA_pol_sigma_r2"/>
</dbReference>
<dbReference type="GO" id="GO:0003677">
    <property type="term" value="F:DNA binding"/>
    <property type="evidence" value="ECO:0007669"/>
    <property type="project" value="UniProtKB-KW"/>
</dbReference>
<dbReference type="GO" id="GO:0006352">
    <property type="term" value="P:DNA-templated transcription initiation"/>
    <property type="evidence" value="ECO:0007669"/>
    <property type="project" value="InterPro"/>
</dbReference>
<evidence type="ECO:0000256" key="4">
    <source>
        <dbReference type="ARBA" id="ARBA00023125"/>
    </source>
</evidence>
<dbReference type="InterPro" id="IPR007627">
    <property type="entry name" value="RNA_pol_sigma70_r2"/>
</dbReference>
<feature type="domain" description="RNA polymerase sigma-70 region 2" evidence="7">
    <location>
        <begin position="27"/>
        <end position="90"/>
    </location>
</feature>
<evidence type="ECO:0000256" key="2">
    <source>
        <dbReference type="ARBA" id="ARBA00023015"/>
    </source>
</evidence>
<organism evidence="9 10">
    <name type="scientific">Lapillicoccus jejuensis</name>
    <dbReference type="NCBI Taxonomy" id="402171"/>
    <lineage>
        <taxon>Bacteria</taxon>
        <taxon>Bacillati</taxon>
        <taxon>Actinomycetota</taxon>
        <taxon>Actinomycetes</taxon>
        <taxon>Micrococcales</taxon>
        <taxon>Intrasporangiaceae</taxon>
        <taxon>Lapillicoccus</taxon>
    </lineage>
</organism>
<dbReference type="InterPro" id="IPR036388">
    <property type="entry name" value="WH-like_DNA-bd_sf"/>
</dbReference>
<keyword evidence="4" id="KW-0238">DNA-binding</keyword>
<dbReference type="PANTHER" id="PTHR43133:SF50">
    <property type="entry name" value="ECF RNA POLYMERASE SIGMA FACTOR SIGM"/>
    <property type="match status" value="1"/>
</dbReference>
<feature type="region of interest" description="Disordered" evidence="6">
    <location>
        <begin position="1"/>
        <end position="21"/>
    </location>
</feature>
<keyword evidence="10" id="KW-1185">Reference proteome</keyword>
<feature type="compositionally biased region" description="Basic and acidic residues" evidence="6">
    <location>
        <begin position="11"/>
        <end position="21"/>
    </location>
</feature>
<dbReference type="Pfam" id="PF04542">
    <property type="entry name" value="Sigma70_r2"/>
    <property type="match status" value="1"/>
</dbReference>
<dbReference type="AlphaFoldDB" id="A0A542E0C8"/>
<dbReference type="InterPro" id="IPR013324">
    <property type="entry name" value="RNA_pol_sigma_r3/r4-like"/>
</dbReference>
<dbReference type="RefSeq" id="WP_141848269.1">
    <property type="nucleotide sequence ID" value="NZ_BAAAPR010000003.1"/>
</dbReference>
<dbReference type="InterPro" id="IPR039425">
    <property type="entry name" value="RNA_pol_sigma-70-like"/>
</dbReference>
<dbReference type="PANTHER" id="PTHR43133">
    <property type="entry name" value="RNA POLYMERASE ECF-TYPE SIGMA FACTO"/>
    <property type="match status" value="1"/>
</dbReference>
<accession>A0A542E0C8</accession>
<dbReference type="InterPro" id="IPR014284">
    <property type="entry name" value="RNA_pol_sigma-70_dom"/>
</dbReference>
<dbReference type="Gene3D" id="1.10.10.10">
    <property type="entry name" value="Winged helix-like DNA-binding domain superfamily/Winged helix DNA-binding domain"/>
    <property type="match status" value="1"/>
</dbReference>
<dbReference type="SUPFAM" id="SSF88946">
    <property type="entry name" value="Sigma2 domain of RNA polymerase sigma factors"/>
    <property type="match status" value="1"/>
</dbReference>
<gene>
    <name evidence="9" type="ORF">FB458_1895</name>
</gene>
<comment type="similarity">
    <text evidence="1">Belongs to the sigma-70 factor family. ECF subfamily.</text>
</comment>
<keyword evidence="3" id="KW-0731">Sigma factor</keyword>
<evidence type="ECO:0000259" key="8">
    <source>
        <dbReference type="Pfam" id="PF08281"/>
    </source>
</evidence>
<dbReference type="InterPro" id="IPR013249">
    <property type="entry name" value="RNA_pol_sigma70_r4_t2"/>
</dbReference>
<evidence type="ECO:0000256" key="6">
    <source>
        <dbReference type="SAM" id="MobiDB-lite"/>
    </source>
</evidence>
<keyword evidence="2" id="KW-0805">Transcription regulation</keyword>
<name>A0A542E0C8_9MICO</name>
<evidence type="ECO:0000313" key="9">
    <source>
        <dbReference type="EMBL" id="TQJ08800.1"/>
    </source>
</evidence>